<evidence type="ECO:0000256" key="4">
    <source>
        <dbReference type="ARBA" id="ARBA00022729"/>
    </source>
</evidence>
<dbReference type="FunFam" id="4.10.410.10:FF:000045">
    <property type="entry name" value="Collagen type XXVIII alpha 1 a"/>
    <property type="match status" value="1"/>
</dbReference>
<evidence type="ECO:0000256" key="6">
    <source>
        <dbReference type="ARBA" id="ARBA00022889"/>
    </source>
</evidence>
<evidence type="ECO:0000259" key="10">
    <source>
        <dbReference type="PROSITE" id="PS50234"/>
    </source>
</evidence>
<keyword evidence="4" id="KW-0732">Signal</keyword>
<keyword evidence="2" id="KW-0964">Secreted</keyword>
<dbReference type="GO" id="GO:0004867">
    <property type="term" value="F:serine-type endopeptidase inhibitor activity"/>
    <property type="evidence" value="ECO:0007669"/>
    <property type="project" value="InterPro"/>
</dbReference>
<dbReference type="SMART" id="SM00327">
    <property type="entry name" value="VWA"/>
    <property type="match status" value="1"/>
</dbReference>
<comment type="subcellular location">
    <subcellularLocation>
        <location evidence="1">Secreted</location>
        <location evidence="1">Extracellular space</location>
        <location evidence="1">Extracellular matrix</location>
    </subcellularLocation>
</comment>
<sequence length="769" mass="80099">MDIQGPRSVFECFFLDFYICINCGYGMFRLSLILVAVYGCSSHPQGDQGLPGELGSTGERGAGEPGDKGEPGASGLAGFPGLPGEDGAPGQKGEPGVGGLRGPEGAAGIGTQGEKGDQGQRGIRGLGGPPGIAGPSGAKGEPGTPGRLGMPGLPGRGIIGPKGNLGPPGPSGPIGETGYGLPGPKGDIGFRGFPGLAGPPGEGLQAGSLAYNITSRFLFRLFIFCSPRSPRERADLGVEVPLSVTSVGLVSYSKLLICGGIGRLGPPGPTGPPGQGIQGPKGEAGSQGVTGPRGPPGEGFTGAKGDRGSGGERGLKGVKGDLGDPGVPGQSGRPGFKGDMGLTREDIIKMIKEICGCGIKCKERPMELVFVIDSSESVGPENFEIIKDFVAALVDRVTVGRNATRIGLVLYSLEVKLEFNLVRHMTKQEVKQAIRKIHYIGEGTHTGTAIRKATQEAFYSSRKGVSKVAIVITDGQTDKREPVKLDIAVREAHAANIEMYALGIVNTSDPTQPEFLRELNLIASDPDSEHMYLIDDFNTLPALESKLVSKFCEDENGGLVYNGYGNNGHRNGNNGNYGNGGNGYGITNQEDFNNRRRTVTTTGTQSQGGSVDLTQPINPGTATVQIGQREGGQDGGIYTQDWGTGRGDVPTLNRNTSSSSRDSSSSNTGGSSSSSSSGTSSSSSGSSGSVQLVPASRPALPKEFVPLDPRCALVLDQGPCRDYKMRWYYDKQANACAQFWYGACEGNQNRFDTEEECKRTCVQGRAGTV</sequence>
<feature type="compositionally biased region" description="Polar residues" evidence="9">
    <location>
        <begin position="612"/>
        <end position="626"/>
    </location>
</feature>
<accession>A0A060WWF3</accession>
<dbReference type="InterPro" id="IPR002035">
    <property type="entry name" value="VWF_A"/>
</dbReference>
<keyword evidence="8" id="KW-1015">Disulfide bond</keyword>
<feature type="region of interest" description="Disordered" evidence="9">
    <location>
        <begin position="49"/>
        <end position="181"/>
    </location>
</feature>
<organism evidence="12 13">
    <name type="scientific">Oncorhynchus mykiss</name>
    <name type="common">Rainbow trout</name>
    <name type="synonym">Salmo gairdneri</name>
    <dbReference type="NCBI Taxonomy" id="8022"/>
    <lineage>
        <taxon>Eukaryota</taxon>
        <taxon>Metazoa</taxon>
        <taxon>Chordata</taxon>
        <taxon>Craniata</taxon>
        <taxon>Vertebrata</taxon>
        <taxon>Euteleostomi</taxon>
        <taxon>Actinopterygii</taxon>
        <taxon>Neopterygii</taxon>
        <taxon>Teleostei</taxon>
        <taxon>Protacanthopterygii</taxon>
        <taxon>Salmoniformes</taxon>
        <taxon>Salmonidae</taxon>
        <taxon>Salmoninae</taxon>
        <taxon>Oncorhynchus</taxon>
    </lineage>
</organism>
<evidence type="ECO:0008006" key="14">
    <source>
        <dbReference type="Google" id="ProtNLM"/>
    </source>
</evidence>
<dbReference type="InterPro" id="IPR050525">
    <property type="entry name" value="ECM_Assembly_Org"/>
</dbReference>
<feature type="compositionally biased region" description="Low complexity" evidence="9">
    <location>
        <begin position="599"/>
        <end position="611"/>
    </location>
</feature>
<evidence type="ECO:0000256" key="2">
    <source>
        <dbReference type="ARBA" id="ARBA00022525"/>
    </source>
</evidence>
<dbReference type="InterPro" id="IPR002223">
    <property type="entry name" value="Kunitz_BPTI"/>
</dbReference>
<keyword evidence="3" id="KW-0272">Extracellular matrix</keyword>
<reference evidence="12" key="2">
    <citation type="submission" date="2014-03" db="EMBL/GenBank/DDBJ databases">
        <authorList>
            <person name="Genoscope - CEA"/>
        </authorList>
    </citation>
    <scope>NUCLEOTIDE SEQUENCE</scope>
</reference>
<keyword evidence="7" id="KW-0176">Collagen</keyword>
<feature type="compositionally biased region" description="Low complexity" evidence="9">
    <location>
        <begin position="133"/>
        <end position="151"/>
    </location>
</feature>
<keyword evidence="5" id="KW-0677">Repeat</keyword>
<feature type="compositionally biased region" description="Basic and acidic residues" evidence="9">
    <location>
        <begin position="61"/>
        <end position="70"/>
    </location>
</feature>
<dbReference type="PANTHER" id="PTHR24020">
    <property type="entry name" value="COLLAGEN ALPHA"/>
    <property type="match status" value="1"/>
</dbReference>
<evidence type="ECO:0000256" key="8">
    <source>
        <dbReference type="ARBA" id="ARBA00023157"/>
    </source>
</evidence>
<name>A0A060WWF3_ONCMY</name>
<dbReference type="GO" id="GO:0005581">
    <property type="term" value="C:collagen trimer"/>
    <property type="evidence" value="ECO:0007669"/>
    <property type="project" value="UniProtKB-KW"/>
</dbReference>
<evidence type="ECO:0000256" key="3">
    <source>
        <dbReference type="ARBA" id="ARBA00022530"/>
    </source>
</evidence>
<feature type="domain" description="VWFA" evidence="10">
    <location>
        <begin position="367"/>
        <end position="551"/>
    </location>
</feature>
<evidence type="ECO:0000256" key="5">
    <source>
        <dbReference type="ARBA" id="ARBA00022737"/>
    </source>
</evidence>
<dbReference type="PROSITE" id="PS50234">
    <property type="entry name" value="VWFA"/>
    <property type="match status" value="1"/>
</dbReference>
<dbReference type="Pfam" id="PF00092">
    <property type="entry name" value="VWA"/>
    <property type="match status" value="1"/>
</dbReference>
<evidence type="ECO:0000313" key="12">
    <source>
        <dbReference type="EMBL" id="CDQ68940.1"/>
    </source>
</evidence>
<feature type="domain" description="BPTI/Kunitz inhibitor" evidence="11">
    <location>
        <begin position="711"/>
        <end position="761"/>
    </location>
</feature>
<dbReference type="STRING" id="8022.A0A060WWF3"/>
<dbReference type="Gene3D" id="3.40.50.410">
    <property type="entry name" value="von Willebrand factor, type A domain"/>
    <property type="match status" value="1"/>
</dbReference>
<dbReference type="Proteomes" id="UP000193380">
    <property type="component" value="Unassembled WGS sequence"/>
</dbReference>
<dbReference type="AlphaFoldDB" id="A0A060WWF3"/>
<gene>
    <name evidence="12" type="ORF">GSONMT00055009001</name>
</gene>
<dbReference type="PRINTS" id="PR00759">
    <property type="entry name" value="BASICPTASE"/>
</dbReference>
<evidence type="ECO:0000256" key="9">
    <source>
        <dbReference type="SAM" id="MobiDB-lite"/>
    </source>
</evidence>
<dbReference type="PaxDb" id="8022-A0A060WWF3"/>
<evidence type="ECO:0000256" key="7">
    <source>
        <dbReference type="ARBA" id="ARBA00023119"/>
    </source>
</evidence>
<dbReference type="GO" id="GO:0007155">
    <property type="term" value="P:cell adhesion"/>
    <property type="evidence" value="ECO:0007669"/>
    <property type="project" value="UniProtKB-KW"/>
</dbReference>
<evidence type="ECO:0000256" key="1">
    <source>
        <dbReference type="ARBA" id="ARBA00004498"/>
    </source>
</evidence>
<dbReference type="Gene3D" id="4.10.410.10">
    <property type="entry name" value="Pancreatic trypsin inhibitor Kunitz domain"/>
    <property type="match status" value="1"/>
</dbReference>
<dbReference type="CDD" id="cd22628">
    <property type="entry name" value="Kunitz_collagen_alpha1_XXVIII"/>
    <property type="match status" value="1"/>
</dbReference>
<evidence type="ECO:0000313" key="13">
    <source>
        <dbReference type="Proteomes" id="UP000193380"/>
    </source>
</evidence>
<dbReference type="SMART" id="SM00131">
    <property type="entry name" value="KU"/>
    <property type="match status" value="1"/>
</dbReference>
<dbReference type="EMBL" id="FR904647">
    <property type="protein sequence ID" value="CDQ68940.1"/>
    <property type="molecule type" value="Genomic_DNA"/>
</dbReference>
<dbReference type="PROSITE" id="PS50279">
    <property type="entry name" value="BPTI_KUNITZ_2"/>
    <property type="match status" value="1"/>
</dbReference>
<dbReference type="InterPro" id="IPR036880">
    <property type="entry name" value="Kunitz_BPTI_sf"/>
</dbReference>
<reference evidence="12" key="1">
    <citation type="journal article" date="2014" name="Nat. Commun.">
        <title>The rainbow trout genome provides novel insights into evolution after whole-genome duplication in vertebrates.</title>
        <authorList>
            <person name="Berthelot C."/>
            <person name="Brunet F."/>
            <person name="Chalopin D."/>
            <person name="Juanchich A."/>
            <person name="Bernard M."/>
            <person name="Noel B."/>
            <person name="Bento P."/>
            <person name="Da Silva C."/>
            <person name="Labadie K."/>
            <person name="Alberti A."/>
            <person name="Aury J.M."/>
            <person name="Louis A."/>
            <person name="Dehais P."/>
            <person name="Bardou P."/>
            <person name="Montfort J."/>
            <person name="Klopp C."/>
            <person name="Cabau C."/>
            <person name="Gaspin C."/>
            <person name="Thorgaard G.H."/>
            <person name="Boussaha M."/>
            <person name="Quillet E."/>
            <person name="Guyomard R."/>
            <person name="Galiana D."/>
            <person name="Bobe J."/>
            <person name="Volff J.N."/>
            <person name="Genet C."/>
            <person name="Wincker P."/>
            <person name="Jaillon O."/>
            <person name="Roest Crollius H."/>
            <person name="Guiguen Y."/>
        </authorList>
    </citation>
    <scope>NUCLEOTIDE SEQUENCE [LARGE SCALE GENOMIC DNA]</scope>
</reference>
<feature type="region of interest" description="Disordered" evidence="9">
    <location>
        <begin position="266"/>
        <end position="339"/>
    </location>
</feature>
<feature type="compositionally biased region" description="Low complexity" evidence="9">
    <location>
        <begin position="656"/>
        <end position="689"/>
    </location>
</feature>
<dbReference type="PANTHER" id="PTHR24020:SF87">
    <property type="entry name" value="COLLAGEN ALPHA-1(VI) CHAIN-LIKE"/>
    <property type="match status" value="1"/>
</dbReference>
<feature type="compositionally biased region" description="Basic and acidic residues" evidence="9">
    <location>
        <begin position="304"/>
        <end position="322"/>
    </location>
</feature>
<dbReference type="InterPro" id="IPR036465">
    <property type="entry name" value="vWFA_dom_sf"/>
</dbReference>
<keyword evidence="6" id="KW-0130">Cell adhesion</keyword>
<dbReference type="SUPFAM" id="SSF53300">
    <property type="entry name" value="vWA-like"/>
    <property type="match status" value="1"/>
</dbReference>
<feature type="compositionally biased region" description="Gly residues" evidence="9">
    <location>
        <begin position="93"/>
        <end position="113"/>
    </location>
</feature>
<dbReference type="PRINTS" id="PR00453">
    <property type="entry name" value="VWFADOMAIN"/>
</dbReference>
<protein>
    <recommendedName>
        <fullName evidence="14">Collagen, type XXVIII, alpha 2b</fullName>
    </recommendedName>
</protein>
<feature type="compositionally biased region" description="Gly residues" evidence="9">
    <location>
        <begin position="122"/>
        <end position="131"/>
    </location>
</feature>
<dbReference type="FunFam" id="3.40.50.410:FF:000003">
    <property type="entry name" value="Collagen type VI alpha 3 chain"/>
    <property type="match status" value="1"/>
</dbReference>
<evidence type="ECO:0000259" key="11">
    <source>
        <dbReference type="PROSITE" id="PS50279"/>
    </source>
</evidence>
<feature type="region of interest" description="Disordered" evidence="9">
    <location>
        <begin position="599"/>
        <end position="693"/>
    </location>
</feature>
<dbReference type="SUPFAM" id="SSF57362">
    <property type="entry name" value="BPTI-like"/>
    <property type="match status" value="1"/>
</dbReference>
<proteinExistence type="predicted"/>
<dbReference type="Pfam" id="PF00014">
    <property type="entry name" value="Kunitz_BPTI"/>
    <property type="match status" value="1"/>
</dbReference>